<dbReference type="OrthoDB" id="7306959at2"/>
<reference evidence="3" key="1">
    <citation type="submission" date="2018-05" db="EMBL/GenBank/DDBJ databases">
        <authorList>
            <person name="Du Z."/>
            <person name="Wang X."/>
        </authorList>
    </citation>
    <scope>NUCLEOTIDE SEQUENCE [LARGE SCALE GENOMIC DNA]</scope>
    <source>
        <strain evidence="3">CQN31</strain>
    </source>
</reference>
<evidence type="ECO:0000256" key="1">
    <source>
        <dbReference type="SAM" id="MobiDB-lite"/>
    </source>
</evidence>
<keyword evidence="3" id="KW-1185">Reference proteome</keyword>
<dbReference type="RefSeq" id="WP_109872111.1">
    <property type="nucleotide sequence ID" value="NZ_QGNA01000004.1"/>
</dbReference>
<organism evidence="2 3">
    <name type="scientific">Falsiroseomonas bella</name>
    <dbReference type="NCBI Taxonomy" id="2184016"/>
    <lineage>
        <taxon>Bacteria</taxon>
        <taxon>Pseudomonadati</taxon>
        <taxon>Pseudomonadota</taxon>
        <taxon>Alphaproteobacteria</taxon>
        <taxon>Acetobacterales</taxon>
        <taxon>Roseomonadaceae</taxon>
        <taxon>Falsiroseomonas</taxon>
    </lineage>
</organism>
<evidence type="ECO:0000313" key="2">
    <source>
        <dbReference type="EMBL" id="PWS35745.1"/>
    </source>
</evidence>
<protein>
    <submittedName>
        <fullName evidence="2">Uncharacterized protein</fullName>
    </submittedName>
</protein>
<proteinExistence type="predicted"/>
<dbReference type="EMBL" id="QGNA01000004">
    <property type="protein sequence ID" value="PWS35745.1"/>
    <property type="molecule type" value="Genomic_DNA"/>
</dbReference>
<dbReference type="AlphaFoldDB" id="A0A317FAA9"/>
<dbReference type="Proteomes" id="UP000245765">
    <property type="component" value="Unassembled WGS sequence"/>
</dbReference>
<feature type="region of interest" description="Disordered" evidence="1">
    <location>
        <begin position="1"/>
        <end position="22"/>
    </location>
</feature>
<gene>
    <name evidence="2" type="ORF">DFH01_19380</name>
</gene>
<name>A0A317FAA9_9PROT</name>
<sequence length="66" mass="7500">MRSHEGQFSDNRPIRRTPQEKRKLVAELKETLANLKPSAAPSLRATLQARIRELEAELATAPPPRR</sequence>
<accession>A0A317FAA9</accession>
<evidence type="ECO:0000313" key="3">
    <source>
        <dbReference type="Proteomes" id="UP000245765"/>
    </source>
</evidence>
<comment type="caution">
    <text evidence="2">The sequence shown here is derived from an EMBL/GenBank/DDBJ whole genome shotgun (WGS) entry which is preliminary data.</text>
</comment>